<reference evidence="2" key="1">
    <citation type="journal article" date="2023" name="Plant J.">
        <title>Genome sequences and population genomics provide insights into the demographic history, inbreeding, and mutation load of two 'living fossil' tree species of Dipteronia.</title>
        <authorList>
            <person name="Feng Y."/>
            <person name="Comes H.P."/>
            <person name="Chen J."/>
            <person name="Zhu S."/>
            <person name="Lu R."/>
            <person name="Zhang X."/>
            <person name="Li P."/>
            <person name="Qiu J."/>
            <person name="Olsen K.M."/>
            <person name="Qiu Y."/>
        </authorList>
    </citation>
    <scope>NUCLEOTIDE SEQUENCE</scope>
    <source>
        <strain evidence="2">KIB01</strain>
    </source>
</reference>
<dbReference type="Proteomes" id="UP001280121">
    <property type="component" value="Unassembled WGS sequence"/>
</dbReference>
<accession>A0AAD9TNU7</accession>
<keyword evidence="1" id="KW-0732">Signal</keyword>
<organism evidence="2 3">
    <name type="scientific">Dipteronia dyeriana</name>
    <dbReference type="NCBI Taxonomy" id="168575"/>
    <lineage>
        <taxon>Eukaryota</taxon>
        <taxon>Viridiplantae</taxon>
        <taxon>Streptophyta</taxon>
        <taxon>Embryophyta</taxon>
        <taxon>Tracheophyta</taxon>
        <taxon>Spermatophyta</taxon>
        <taxon>Magnoliopsida</taxon>
        <taxon>eudicotyledons</taxon>
        <taxon>Gunneridae</taxon>
        <taxon>Pentapetalae</taxon>
        <taxon>rosids</taxon>
        <taxon>malvids</taxon>
        <taxon>Sapindales</taxon>
        <taxon>Sapindaceae</taxon>
        <taxon>Hippocastanoideae</taxon>
        <taxon>Acereae</taxon>
        <taxon>Dipteronia</taxon>
    </lineage>
</organism>
<dbReference type="AlphaFoldDB" id="A0AAD9TNU7"/>
<evidence type="ECO:0000313" key="2">
    <source>
        <dbReference type="EMBL" id="KAK2639252.1"/>
    </source>
</evidence>
<sequence length="94" mass="10549">MGGTRKTWIVVTTSLGAVEALKDQGTCRGNYSIRSLHQHAKNSVKSFANARMFSASSRKMIFDEMGNNEVKKSKEFVMEKVVNLACLDPNTFRF</sequence>
<dbReference type="Pfam" id="PF12609">
    <property type="entry name" value="DUF3774"/>
    <property type="match status" value="1"/>
</dbReference>
<feature type="signal peptide" evidence="1">
    <location>
        <begin position="1"/>
        <end position="20"/>
    </location>
</feature>
<gene>
    <name evidence="2" type="ORF">Ddye_027047</name>
</gene>
<proteinExistence type="predicted"/>
<feature type="chain" id="PRO_5041924815" evidence="1">
    <location>
        <begin position="21"/>
        <end position="94"/>
    </location>
</feature>
<keyword evidence="3" id="KW-1185">Reference proteome</keyword>
<evidence type="ECO:0000256" key="1">
    <source>
        <dbReference type="SAM" id="SignalP"/>
    </source>
</evidence>
<name>A0AAD9TNU7_9ROSI</name>
<evidence type="ECO:0000313" key="3">
    <source>
        <dbReference type="Proteomes" id="UP001280121"/>
    </source>
</evidence>
<dbReference type="EMBL" id="JANJYI010000008">
    <property type="protein sequence ID" value="KAK2639252.1"/>
    <property type="molecule type" value="Genomic_DNA"/>
</dbReference>
<dbReference type="InterPro" id="IPR022251">
    <property type="entry name" value="DUF3774_wound-induced"/>
</dbReference>
<dbReference type="PANTHER" id="PTHR33090">
    <property type="entry name" value="DUF3774 DOMAIN PROTEIN-RELATED"/>
    <property type="match status" value="1"/>
</dbReference>
<comment type="caution">
    <text evidence="2">The sequence shown here is derived from an EMBL/GenBank/DDBJ whole genome shotgun (WGS) entry which is preliminary data.</text>
</comment>
<protein>
    <submittedName>
        <fullName evidence="2">Uncharacterized protein</fullName>
    </submittedName>
</protein>